<evidence type="ECO:0000313" key="3">
    <source>
        <dbReference type="Proteomes" id="UP000094271"/>
    </source>
</evidence>
<evidence type="ECO:0000313" key="2">
    <source>
        <dbReference type="EMBL" id="ODR43789.1"/>
    </source>
</evidence>
<dbReference type="EMBL" id="MEHA01000033">
    <property type="protein sequence ID" value="ODR43789.1"/>
    <property type="molecule type" value="Genomic_DNA"/>
</dbReference>
<evidence type="ECO:0000259" key="1">
    <source>
        <dbReference type="Pfam" id="PF00534"/>
    </source>
</evidence>
<proteinExistence type="predicted"/>
<dbReference type="OrthoDB" id="9815550at2"/>
<sequence>MRILIINKFLHPNGGSETYIFKIGEQLIKMGHEVQYFGMDHVGRIVGNRIDSYTSNMDFHTGKADKLLYPLKIIYSSEARRKLRPVLEDFSPDVVHLNNFNFQLTPSIIYEVRDYERKYHKKIKIVYTAHDYQLICPNHMLLRPLENEVCERCIQRNPFECTKGRCIHGSRIKSLLGSIEGWIYRKNHVYRKIDKIICPSYFMEKKLSGSVDLRGKLLTLHNFVDRQETNQYGKEEYVLYFGRYSREKGVATLLEVCKEIPDIPFVFAGGGPLEKEVDGIENIENREFLSGDSLYKTISQAAFTIFPSEWYENCPFSVMETQMYGTPVLASDMGGTKELVLDGISGEMFQAGNKEQLKEKIFKFWNNKELRKQFTEGCMRVEFDSVKEYCEKLLEVYEND</sequence>
<dbReference type="Pfam" id="PF00534">
    <property type="entry name" value="Glycos_transf_1"/>
    <property type="match status" value="1"/>
</dbReference>
<dbReference type="Gene3D" id="3.40.50.2000">
    <property type="entry name" value="Glycogen Phosphorylase B"/>
    <property type="match status" value="3"/>
</dbReference>
<dbReference type="AlphaFoldDB" id="A0A1E3U8X2"/>
<reference evidence="2 3" key="1">
    <citation type="submission" date="2016-08" db="EMBL/GenBank/DDBJ databases">
        <authorList>
            <person name="Seilhamer J.J."/>
        </authorList>
    </citation>
    <scope>NUCLEOTIDE SEQUENCE [LARGE SCALE GENOMIC DNA]</scope>
    <source>
        <strain evidence="2 3">NML150140-1</strain>
    </source>
</reference>
<dbReference type="SUPFAM" id="SSF53756">
    <property type="entry name" value="UDP-Glycosyltransferase/glycogen phosphorylase"/>
    <property type="match status" value="1"/>
</dbReference>
<dbReference type="Proteomes" id="UP000094271">
    <property type="component" value="Unassembled WGS sequence"/>
</dbReference>
<gene>
    <name evidence="2" type="ORF">BEI59_29985</name>
</gene>
<dbReference type="InterPro" id="IPR001296">
    <property type="entry name" value="Glyco_trans_1"/>
</dbReference>
<organism evidence="2 3">
    <name type="scientific">Eisenbergiella tayi</name>
    <dbReference type="NCBI Taxonomy" id="1432052"/>
    <lineage>
        <taxon>Bacteria</taxon>
        <taxon>Bacillati</taxon>
        <taxon>Bacillota</taxon>
        <taxon>Clostridia</taxon>
        <taxon>Lachnospirales</taxon>
        <taxon>Lachnospiraceae</taxon>
        <taxon>Eisenbergiella</taxon>
    </lineage>
</organism>
<feature type="domain" description="Glycosyl transferase family 1" evidence="1">
    <location>
        <begin position="225"/>
        <end position="376"/>
    </location>
</feature>
<protein>
    <submittedName>
        <fullName evidence="2">Glycosyl transferase family 1</fullName>
    </submittedName>
</protein>
<keyword evidence="2" id="KW-0808">Transferase</keyword>
<dbReference type="InterPro" id="IPR050194">
    <property type="entry name" value="Glycosyltransferase_grp1"/>
</dbReference>
<comment type="caution">
    <text evidence="2">The sequence shown here is derived from an EMBL/GenBank/DDBJ whole genome shotgun (WGS) entry which is preliminary data.</text>
</comment>
<name>A0A1E3U8X2_9FIRM</name>
<dbReference type="GO" id="GO:0016757">
    <property type="term" value="F:glycosyltransferase activity"/>
    <property type="evidence" value="ECO:0007669"/>
    <property type="project" value="InterPro"/>
</dbReference>
<accession>A0A1E3U8X2</accession>
<dbReference type="PANTHER" id="PTHR45947">
    <property type="entry name" value="SULFOQUINOVOSYL TRANSFERASE SQD2"/>
    <property type="match status" value="1"/>
</dbReference>
<dbReference type="RefSeq" id="WP_069432191.1">
    <property type="nucleotide sequence ID" value="NZ_MEHA01000033.1"/>
</dbReference>
<dbReference type="PANTHER" id="PTHR45947:SF13">
    <property type="entry name" value="TRANSFERASE"/>
    <property type="match status" value="1"/>
</dbReference>